<gene>
    <name evidence="1" type="ORF">WN944_003457</name>
</gene>
<dbReference type="AlphaFoldDB" id="A0AAP0QI05"/>
<dbReference type="EMBL" id="JBCGBO010000006">
    <property type="protein sequence ID" value="KAK9192764.1"/>
    <property type="molecule type" value="Genomic_DNA"/>
</dbReference>
<protein>
    <submittedName>
        <fullName evidence="1">Uncharacterized protein</fullName>
    </submittedName>
</protein>
<proteinExistence type="predicted"/>
<dbReference type="Proteomes" id="UP001428341">
    <property type="component" value="Unassembled WGS sequence"/>
</dbReference>
<name>A0AAP0QI05_9ROSI</name>
<keyword evidence="2" id="KW-1185">Reference proteome</keyword>
<evidence type="ECO:0000313" key="1">
    <source>
        <dbReference type="EMBL" id="KAK9192764.1"/>
    </source>
</evidence>
<organism evidence="1 2">
    <name type="scientific">Citrus x changshan-huyou</name>
    <dbReference type="NCBI Taxonomy" id="2935761"/>
    <lineage>
        <taxon>Eukaryota</taxon>
        <taxon>Viridiplantae</taxon>
        <taxon>Streptophyta</taxon>
        <taxon>Embryophyta</taxon>
        <taxon>Tracheophyta</taxon>
        <taxon>Spermatophyta</taxon>
        <taxon>Magnoliopsida</taxon>
        <taxon>eudicotyledons</taxon>
        <taxon>Gunneridae</taxon>
        <taxon>Pentapetalae</taxon>
        <taxon>rosids</taxon>
        <taxon>malvids</taxon>
        <taxon>Sapindales</taxon>
        <taxon>Rutaceae</taxon>
        <taxon>Aurantioideae</taxon>
        <taxon>Citrus</taxon>
    </lineage>
</organism>
<reference evidence="1 2" key="1">
    <citation type="submission" date="2024-05" db="EMBL/GenBank/DDBJ databases">
        <title>Haplotype-resolved chromosome-level genome assembly of Huyou (Citrus changshanensis).</title>
        <authorList>
            <person name="Miao C."/>
            <person name="Chen W."/>
            <person name="Wu Y."/>
            <person name="Wang L."/>
            <person name="Zhao S."/>
            <person name="Grierson D."/>
            <person name="Xu C."/>
            <person name="Chen K."/>
        </authorList>
    </citation>
    <scope>NUCLEOTIDE SEQUENCE [LARGE SCALE GENOMIC DNA]</scope>
    <source>
        <strain evidence="1">01-14</strain>
        <tissue evidence="1">Leaf</tissue>
    </source>
</reference>
<evidence type="ECO:0000313" key="2">
    <source>
        <dbReference type="Proteomes" id="UP001428341"/>
    </source>
</evidence>
<comment type="caution">
    <text evidence="1">The sequence shown here is derived from an EMBL/GenBank/DDBJ whole genome shotgun (WGS) entry which is preliminary data.</text>
</comment>
<sequence>MAAKLSKLFDEDVEDVNGCGKWVRLASEDYTHGVINGDSLAFANVSSQLSVGVESQPRRLQKMSYAGIFKVWGIWRHFVGDFNEILKPSEKLDGLPRNLEIMTNFQSVFRAYELLDIGFFGFPYTWNNQ</sequence>
<accession>A0AAP0QI05</accession>